<organism evidence="2 3">
    <name type="scientific">Cyphomyrmex costatus</name>
    <dbReference type="NCBI Taxonomy" id="456900"/>
    <lineage>
        <taxon>Eukaryota</taxon>
        <taxon>Metazoa</taxon>
        <taxon>Ecdysozoa</taxon>
        <taxon>Arthropoda</taxon>
        <taxon>Hexapoda</taxon>
        <taxon>Insecta</taxon>
        <taxon>Pterygota</taxon>
        <taxon>Neoptera</taxon>
        <taxon>Endopterygota</taxon>
        <taxon>Hymenoptera</taxon>
        <taxon>Apocrita</taxon>
        <taxon>Aculeata</taxon>
        <taxon>Formicoidea</taxon>
        <taxon>Formicidae</taxon>
        <taxon>Myrmicinae</taxon>
        <taxon>Cyphomyrmex</taxon>
    </lineage>
</organism>
<feature type="domain" description="HAT C-terminal dimerisation" evidence="1">
    <location>
        <begin position="155"/>
        <end position="227"/>
    </location>
</feature>
<dbReference type="Pfam" id="PF05699">
    <property type="entry name" value="Dimer_Tnp_hAT"/>
    <property type="match status" value="1"/>
</dbReference>
<dbReference type="PANTHER" id="PTHR47611">
    <property type="entry name" value="HAT DIMERISATION DOMAIN, C-TERMINAL"/>
    <property type="match status" value="1"/>
</dbReference>
<dbReference type="PANTHER" id="PTHR47611:SF3">
    <property type="entry name" value="HAT C-TERMINAL DIMERISATION DOMAIN-CONTAINING PROTEIN"/>
    <property type="match status" value="1"/>
</dbReference>
<proteinExistence type="predicted"/>
<evidence type="ECO:0000313" key="3">
    <source>
        <dbReference type="Proteomes" id="UP000078542"/>
    </source>
</evidence>
<evidence type="ECO:0000259" key="1">
    <source>
        <dbReference type="Pfam" id="PF05699"/>
    </source>
</evidence>
<dbReference type="InterPro" id="IPR012337">
    <property type="entry name" value="RNaseH-like_sf"/>
</dbReference>
<dbReference type="SUPFAM" id="SSF53098">
    <property type="entry name" value="Ribonuclease H-like"/>
    <property type="match status" value="1"/>
</dbReference>
<protein>
    <recommendedName>
        <fullName evidence="1">HAT C-terminal dimerisation domain-containing protein</fullName>
    </recommendedName>
</protein>
<dbReference type="Proteomes" id="UP000078542">
    <property type="component" value="Unassembled WGS sequence"/>
</dbReference>
<reference evidence="2 3" key="1">
    <citation type="submission" date="2016-03" db="EMBL/GenBank/DDBJ databases">
        <title>Cyphomyrmex costatus WGS genome.</title>
        <authorList>
            <person name="Nygaard S."/>
            <person name="Hu H."/>
            <person name="Boomsma J."/>
            <person name="Zhang G."/>
        </authorList>
    </citation>
    <scope>NUCLEOTIDE SEQUENCE [LARGE SCALE GENOMIC DNA]</scope>
    <source>
        <strain evidence="2">MS0001</strain>
        <tissue evidence="2">Whole body</tissue>
    </source>
</reference>
<keyword evidence="3" id="KW-1185">Reference proteome</keyword>
<evidence type="ECO:0000313" key="2">
    <source>
        <dbReference type="EMBL" id="KYM97807.1"/>
    </source>
</evidence>
<name>A0A151ICJ2_9HYME</name>
<dbReference type="EMBL" id="KQ978044">
    <property type="protein sequence ID" value="KYM97807.1"/>
    <property type="molecule type" value="Genomic_DNA"/>
</dbReference>
<accession>A0A151ICJ2</accession>
<gene>
    <name evidence="2" type="ORF">ALC62_11502</name>
</gene>
<sequence length="232" mass="26288">MASRRNKLNILIFSGAEYVSISLVIPCIKGIILKLQAVHKTLSYPAAISFYETIIKVIDEKIMHYEQRTISKVATLIDPRFKKVGFRSEANYEDSVHVLQNLLAAQLKASNHTKTNVNVTHLNTNNKSNGIFSFIDSSSQSSTISVDNIILVRNFLSCPNINLLEEPMHYLKTRHPEIYLIALKYLCTPGSSVPVERLFSATGYIISDRRNRLSPKNVQMLSFLNKNYKLVI</sequence>
<dbReference type="GO" id="GO:0046983">
    <property type="term" value="F:protein dimerization activity"/>
    <property type="evidence" value="ECO:0007669"/>
    <property type="project" value="InterPro"/>
</dbReference>
<dbReference type="InterPro" id="IPR008906">
    <property type="entry name" value="HATC_C_dom"/>
</dbReference>
<dbReference type="AlphaFoldDB" id="A0A151ICJ2"/>